<evidence type="ECO:0000313" key="4">
    <source>
        <dbReference type="Proteomes" id="UP000179227"/>
    </source>
</evidence>
<protein>
    <recommendedName>
        <fullName evidence="2">Anti-sigma K factor RskA C-terminal domain-containing protein</fullName>
    </recommendedName>
</protein>
<organism evidence="3 4">
    <name type="scientific">Candidatus Curtissbacteria bacterium RIFCSPLOWO2_01_FULL_42_26</name>
    <dbReference type="NCBI Taxonomy" id="1797729"/>
    <lineage>
        <taxon>Bacteria</taxon>
        <taxon>Candidatus Curtissiibacteriota</taxon>
    </lineage>
</organism>
<gene>
    <name evidence="3" type="ORF">A3A60_00630</name>
</gene>
<feature type="domain" description="Anti-sigma K factor RskA C-terminal" evidence="2">
    <location>
        <begin position="19"/>
        <end position="167"/>
    </location>
</feature>
<dbReference type="Proteomes" id="UP000179227">
    <property type="component" value="Unassembled WGS sequence"/>
</dbReference>
<evidence type="ECO:0000313" key="3">
    <source>
        <dbReference type="EMBL" id="OGE08639.1"/>
    </source>
</evidence>
<dbReference type="AlphaFoldDB" id="A0A1F5HXE9"/>
<accession>A0A1F5HXE9</accession>
<proteinExistence type="predicted"/>
<name>A0A1F5HXE9_9BACT</name>
<evidence type="ECO:0000259" key="2">
    <source>
        <dbReference type="Pfam" id="PF10099"/>
    </source>
</evidence>
<dbReference type="GO" id="GO:0005886">
    <property type="term" value="C:plasma membrane"/>
    <property type="evidence" value="ECO:0007669"/>
    <property type="project" value="InterPro"/>
</dbReference>
<comment type="caution">
    <text evidence="3">The sequence shown here is derived from an EMBL/GenBank/DDBJ whole genome shotgun (WGS) entry which is preliminary data.</text>
</comment>
<evidence type="ECO:0000256" key="1">
    <source>
        <dbReference type="SAM" id="MobiDB-lite"/>
    </source>
</evidence>
<dbReference type="Pfam" id="PF10099">
    <property type="entry name" value="RskA_C"/>
    <property type="match status" value="1"/>
</dbReference>
<dbReference type="InterPro" id="IPR018764">
    <property type="entry name" value="RskA_C"/>
</dbReference>
<sequence>MTFKQKPLILALVILVLIVVVAAIVLTFGRKSVEQKSGTGSEQSSQSPINPSDQDLTTEEASSPIPLVSNLPSGVSASAIGAVEGKSGKANVIAVSDGKTFSLVLEAKLADSPQGQFYTAWLSKSTDDKNPFKLGKLQKDKSSYSISFNQDGDFSSYKIAIVTLETNDDNNAEVKILEGAI</sequence>
<dbReference type="EMBL" id="MFBS01000034">
    <property type="protein sequence ID" value="OGE08639.1"/>
    <property type="molecule type" value="Genomic_DNA"/>
</dbReference>
<feature type="region of interest" description="Disordered" evidence="1">
    <location>
        <begin position="35"/>
        <end position="61"/>
    </location>
</feature>
<dbReference type="STRING" id="1797729.A3A60_00630"/>
<reference evidence="3 4" key="1">
    <citation type="journal article" date="2016" name="Nat. Commun.">
        <title>Thousands of microbial genomes shed light on interconnected biogeochemical processes in an aquifer system.</title>
        <authorList>
            <person name="Anantharaman K."/>
            <person name="Brown C.T."/>
            <person name="Hug L.A."/>
            <person name="Sharon I."/>
            <person name="Castelle C.J."/>
            <person name="Probst A.J."/>
            <person name="Thomas B.C."/>
            <person name="Singh A."/>
            <person name="Wilkins M.J."/>
            <person name="Karaoz U."/>
            <person name="Brodie E.L."/>
            <person name="Williams K.H."/>
            <person name="Hubbard S.S."/>
            <person name="Banfield J.F."/>
        </authorList>
    </citation>
    <scope>NUCLEOTIDE SEQUENCE [LARGE SCALE GENOMIC DNA]</scope>
</reference>